<keyword evidence="2" id="KW-1185">Reference proteome</keyword>
<evidence type="ECO:0000313" key="2">
    <source>
        <dbReference type="Proteomes" id="UP000814128"/>
    </source>
</evidence>
<dbReference type="Proteomes" id="UP000814128">
    <property type="component" value="Unassembled WGS sequence"/>
</dbReference>
<name>A0ACB8QL88_9AGAM</name>
<dbReference type="EMBL" id="MU273543">
    <property type="protein sequence ID" value="KAI0032519.1"/>
    <property type="molecule type" value="Genomic_DNA"/>
</dbReference>
<reference evidence="1" key="1">
    <citation type="submission" date="2021-02" db="EMBL/GenBank/DDBJ databases">
        <authorList>
            <consortium name="DOE Joint Genome Institute"/>
            <person name="Ahrendt S."/>
            <person name="Looney B.P."/>
            <person name="Miyauchi S."/>
            <person name="Morin E."/>
            <person name="Drula E."/>
            <person name="Courty P.E."/>
            <person name="Chicoki N."/>
            <person name="Fauchery L."/>
            <person name="Kohler A."/>
            <person name="Kuo A."/>
            <person name="Labutti K."/>
            <person name="Pangilinan J."/>
            <person name="Lipzen A."/>
            <person name="Riley R."/>
            <person name="Andreopoulos W."/>
            <person name="He G."/>
            <person name="Johnson J."/>
            <person name="Barry K.W."/>
            <person name="Grigoriev I.V."/>
            <person name="Nagy L."/>
            <person name="Hibbett D."/>
            <person name="Henrissat B."/>
            <person name="Matheny P.B."/>
            <person name="Labbe J."/>
            <person name="Martin F."/>
        </authorList>
    </citation>
    <scope>NUCLEOTIDE SEQUENCE</scope>
    <source>
        <strain evidence="1">EC-137</strain>
    </source>
</reference>
<organism evidence="1 2">
    <name type="scientific">Vararia minispora EC-137</name>
    <dbReference type="NCBI Taxonomy" id="1314806"/>
    <lineage>
        <taxon>Eukaryota</taxon>
        <taxon>Fungi</taxon>
        <taxon>Dikarya</taxon>
        <taxon>Basidiomycota</taxon>
        <taxon>Agaricomycotina</taxon>
        <taxon>Agaricomycetes</taxon>
        <taxon>Russulales</taxon>
        <taxon>Lachnocladiaceae</taxon>
        <taxon>Vararia</taxon>
    </lineage>
</organism>
<accession>A0ACB8QL88</accession>
<comment type="caution">
    <text evidence="1">The sequence shown here is derived from an EMBL/GenBank/DDBJ whole genome shotgun (WGS) entry which is preliminary data.</text>
</comment>
<sequence length="1047" mass="115528">MPGLPFPQGAAAFAYESPDDPQTGPEDELLIDPALRQPSEPVIDPSLCPKPTLIDSEHAPIPDPSQPEQCFFPPSTAFSPGPQGDPFAPQPADFIPIQQDPLPAPQPKSQKRRRKIPREGECGFCRGNDSSNKRGEPERMVSCSTCGRSGHPTCMDLEHMAEAIYGYEWTCNECTTCEICHSTEEERMLFCDSCDRGWHMYCMEPNLEESPPGKWFCPTCTGMPSGQCADPELEPEPDAIGEIMPPDDGSSCHELENGFRESSVASSSQAPVFLEARPTRSHRKSKKAAEAEADTQLDTEELDTPAPRTRTRVVSASYSASPRKSNRKRTADERSPSPTPKRPRLKVAPLHVPPPKRVVLKMSAKGKEREDSPDEDIVQDMFEDILDEEDRDTSRTSISGADIARFERSRAMVEAKAMPTKPPASEPMTPVAGPSSRSLRSSTLAHTSTPAVFARSESPAASTPGPMSAKPSGPRIRTIRFGPFDIQTWFDAPFPEEYSNIPDGRLWLCEFCLRYMKSEFTASRHRANDMGAQFIGYFSKEKRSPKDYNRKGWGNLLIEFSYLLSWKERRLGSPEKPLSGLGALGYKNYWTLAIMRYLHTAPKDPRLEGICDATSLTLEDAYNTLDQLGFISTQASSPVTPKLLPGQSVKYPKGRRNGVARRHLVRAQTHDDDVNKLPFLPPSHYEIHWDPDIVATYITRWEAKGYPSVKPDKLRWSPFLIARVKKSDVAGLSNDGFSPVVGRGSRELIPPVDTPVTPDQDQLAPWRSSPPGRLSRPSLKRPTHALGVPALRRLRSQGLAEPVSPAENGRQSLSPVKTPVGKGRSRRESRRPSEPSRKGSSRLPEPMNGLVDDDAAFAARLAREERLAARSLRSRSATISITPISPELQRSVALPTRLPSRKRRRIESSPEPESEHEVSIQNQQDDRLPTDVESIQVQPAVCDKAGEQDAEERSLAGVDIGRLSAPSDDTVFAPEANVRTVLAKESPSNAVLPLPALPAGESVMPLVAAAQTDRDYRPPQTDDLLGSKADAEGEDEDAEGDTDEDYT</sequence>
<proteinExistence type="predicted"/>
<gene>
    <name evidence="1" type="ORF">K488DRAFT_70552</name>
</gene>
<protein>
    <submittedName>
        <fullName evidence="1">Uncharacterized protein</fullName>
    </submittedName>
</protein>
<reference evidence="1" key="2">
    <citation type="journal article" date="2022" name="New Phytol.">
        <title>Evolutionary transition to the ectomycorrhizal habit in the genomes of a hyperdiverse lineage of mushroom-forming fungi.</title>
        <authorList>
            <person name="Looney B."/>
            <person name="Miyauchi S."/>
            <person name="Morin E."/>
            <person name="Drula E."/>
            <person name="Courty P.E."/>
            <person name="Kohler A."/>
            <person name="Kuo A."/>
            <person name="LaButti K."/>
            <person name="Pangilinan J."/>
            <person name="Lipzen A."/>
            <person name="Riley R."/>
            <person name="Andreopoulos W."/>
            <person name="He G."/>
            <person name="Johnson J."/>
            <person name="Nolan M."/>
            <person name="Tritt A."/>
            <person name="Barry K.W."/>
            <person name="Grigoriev I.V."/>
            <person name="Nagy L.G."/>
            <person name="Hibbett D."/>
            <person name="Henrissat B."/>
            <person name="Matheny P.B."/>
            <person name="Labbe J."/>
            <person name="Martin F.M."/>
        </authorList>
    </citation>
    <scope>NUCLEOTIDE SEQUENCE</scope>
    <source>
        <strain evidence="1">EC-137</strain>
    </source>
</reference>
<evidence type="ECO:0000313" key="1">
    <source>
        <dbReference type="EMBL" id="KAI0032519.1"/>
    </source>
</evidence>